<dbReference type="AlphaFoldDB" id="A0A8J2Z6E5"/>
<organism evidence="1 2">
    <name type="scientific">Cysteiniphilum litorale</name>
    <dbReference type="NCBI Taxonomy" id="2056700"/>
    <lineage>
        <taxon>Bacteria</taxon>
        <taxon>Pseudomonadati</taxon>
        <taxon>Pseudomonadota</taxon>
        <taxon>Gammaproteobacteria</taxon>
        <taxon>Thiotrichales</taxon>
        <taxon>Fastidiosibacteraceae</taxon>
        <taxon>Cysteiniphilum</taxon>
    </lineage>
</organism>
<protein>
    <submittedName>
        <fullName evidence="1">Uncharacterized protein</fullName>
    </submittedName>
</protein>
<evidence type="ECO:0000313" key="1">
    <source>
        <dbReference type="EMBL" id="GGG04676.1"/>
    </source>
</evidence>
<accession>A0A8J2Z6E5</accession>
<reference evidence="1" key="1">
    <citation type="journal article" date="2014" name="Int. J. Syst. Evol. Microbiol.">
        <title>Complete genome sequence of Corynebacterium casei LMG S-19264T (=DSM 44701T), isolated from a smear-ripened cheese.</title>
        <authorList>
            <consortium name="US DOE Joint Genome Institute (JGI-PGF)"/>
            <person name="Walter F."/>
            <person name="Albersmeier A."/>
            <person name="Kalinowski J."/>
            <person name="Ruckert C."/>
        </authorList>
    </citation>
    <scope>NUCLEOTIDE SEQUENCE</scope>
    <source>
        <strain evidence="1">CGMCC 1.15758</strain>
    </source>
</reference>
<proteinExistence type="predicted"/>
<dbReference type="RefSeq" id="WP_157968318.1">
    <property type="nucleotide sequence ID" value="NZ_BMJS01000032.1"/>
</dbReference>
<keyword evidence="2" id="KW-1185">Reference proteome</keyword>
<dbReference type="Proteomes" id="UP000636949">
    <property type="component" value="Unassembled WGS sequence"/>
</dbReference>
<comment type="caution">
    <text evidence="1">The sequence shown here is derived from an EMBL/GenBank/DDBJ whole genome shotgun (WGS) entry which is preliminary data.</text>
</comment>
<sequence>MKQSSSFENNLRHTELKLEAEEMLSAGVPLSVIAKTLKLKISDILDLQ</sequence>
<name>A0A8J2Z6E5_9GAMM</name>
<evidence type="ECO:0000313" key="2">
    <source>
        <dbReference type="Proteomes" id="UP000636949"/>
    </source>
</evidence>
<gene>
    <name evidence="1" type="ORF">GCM10010995_22640</name>
</gene>
<dbReference type="EMBL" id="BMJS01000032">
    <property type="protein sequence ID" value="GGG04676.1"/>
    <property type="molecule type" value="Genomic_DNA"/>
</dbReference>
<reference evidence="1" key="2">
    <citation type="submission" date="2020-09" db="EMBL/GenBank/DDBJ databases">
        <authorList>
            <person name="Sun Q."/>
            <person name="Zhou Y."/>
        </authorList>
    </citation>
    <scope>NUCLEOTIDE SEQUENCE</scope>
    <source>
        <strain evidence="1">CGMCC 1.15758</strain>
    </source>
</reference>